<evidence type="ECO:0000256" key="4">
    <source>
        <dbReference type="SAM" id="Phobius"/>
    </source>
</evidence>
<evidence type="ECO:0000259" key="5">
    <source>
        <dbReference type="Pfam" id="PF01656"/>
    </source>
</evidence>
<evidence type="ECO:0000313" key="6">
    <source>
        <dbReference type="EMBL" id="RLV47647.1"/>
    </source>
</evidence>
<dbReference type="GO" id="GO:0005886">
    <property type="term" value="C:plasma membrane"/>
    <property type="evidence" value="ECO:0007669"/>
    <property type="project" value="TreeGrafter"/>
</dbReference>
<feature type="transmembrane region" description="Helical" evidence="4">
    <location>
        <begin position="21"/>
        <end position="39"/>
    </location>
</feature>
<keyword evidence="4" id="KW-1133">Transmembrane helix</keyword>
<dbReference type="InterPro" id="IPR005702">
    <property type="entry name" value="Wzc-like_C"/>
</dbReference>
<evidence type="ECO:0000256" key="1">
    <source>
        <dbReference type="ARBA" id="ARBA00022741"/>
    </source>
</evidence>
<keyword evidence="4" id="KW-0472">Membrane</keyword>
<dbReference type="Proteomes" id="UP000281708">
    <property type="component" value="Unassembled WGS sequence"/>
</dbReference>
<feature type="region of interest" description="Disordered" evidence="3">
    <location>
        <begin position="492"/>
        <end position="533"/>
    </location>
</feature>
<evidence type="ECO:0000256" key="3">
    <source>
        <dbReference type="SAM" id="MobiDB-lite"/>
    </source>
</evidence>
<keyword evidence="2" id="KW-0067">ATP-binding</keyword>
<dbReference type="CDD" id="cd05387">
    <property type="entry name" value="BY-kinase"/>
    <property type="match status" value="1"/>
</dbReference>
<feature type="domain" description="CobQ/CobB/MinD/ParA nucleotide binding" evidence="5">
    <location>
        <begin position="274"/>
        <end position="379"/>
    </location>
</feature>
<keyword evidence="7" id="KW-1185">Reference proteome</keyword>
<keyword evidence="4" id="KW-0812">Transmembrane</keyword>
<sequence>MEAARVTVVDFVRLTRVNWRVIFATFSLGLVAALLYTLHQPVVYTATSKGYVAVDSGDSVSDVYSATSLAQQKLSVYVGLVSSTAVAQDVIDSLKLDETPSDIASRFSAVGDADNPQLTIYATASSPSQARDLANAVIGAMSTEAAKLESAARPSGAPVSTLVKLVATQQAGAPSAPSSPDYRINLLAGGIAGIVAGYLLALVRRQLDSRIRTVDDMESLVGTSVLTILPESDELDRVGDDGLVGSQTGPAAEALRQLRTNLRFVDVDKPPQSIVITSANAGEGKSVVTANLARVLAAAGQKTILLDGDLRRPMVSTIFELDPVVGLTQVLAGDIDLRATIQDPGLPNLDVIAAGRIPPNPSELLGSQRMQSVIEELVAADYMVLIDAPPLLPVTDAGLLSGIVDGSILVLAVGKTYKEQARLAAKVLQQVGGHVLGSVLNRAPLGGIGGVVYGYGHATHSQDYYSAYDRTGGDRSNGNTLRARFLYRRMRRREEREQAQREQTLRERTAARENEHGQPPVELTSIAGKRRSS</sequence>
<proteinExistence type="predicted"/>
<feature type="compositionally biased region" description="Basic and acidic residues" evidence="3">
    <location>
        <begin position="492"/>
        <end position="516"/>
    </location>
</feature>
<dbReference type="GO" id="GO:0004715">
    <property type="term" value="F:non-membrane spanning protein tyrosine kinase activity"/>
    <property type="evidence" value="ECO:0007669"/>
    <property type="project" value="UniProtKB-EC"/>
</dbReference>
<keyword evidence="1" id="KW-0547">Nucleotide-binding</keyword>
<dbReference type="InterPro" id="IPR027417">
    <property type="entry name" value="P-loop_NTPase"/>
</dbReference>
<dbReference type="AlphaFoldDB" id="A0A3L8NYD3"/>
<dbReference type="PANTHER" id="PTHR32309:SF13">
    <property type="entry name" value="FERRIC ENTEROBACTIN TRANSPORT PROTEIN FEPE"/>
    <property type="match status" value="1"/>
</dbReference>
<keyword evidence="6" id="KW-0418">Kinase</keyword>
<dbReference type="GO" id="GO:0005524">
    <property type="term" value="F:ATP binding"/>
    <property type="evidence" value="ECO:0007669"/>
    <property type="project" value="UniProtKB-KW"/>
</dbReference>
<keyword evidence="6" id="KW-0808">Transferase</keyword>
<accession>A0A3L8NYD3</accession>
<dbReference type="Pfam" id="PF01656">
    <property type="entry name" value="CbiA"/>
    <property type="match status" value="1"/>
</dbReference>
<dbReference type="InterPro" id="IPR050445">
    <property type="entry name" value="Bact_polysacc_biosynth/exp"/>
</dbReference>
<dbReference type="EMBL" id="RDBE01000010">
    <property type="protein sequence ID" value="RLV47647.1"/>
    <property type="molecule type" value="Genomic_DNA"/>
</dbReference>
<dbReference type="NCBIfam" id="TIGR01007">
    <property type="entry name" value="eps_fam"/>
    <property type="match status" value="1"/>
</dbReference>
<reference evidence="6 7" key="1">
    <citation type="submission" date="2018-10" db="EMBL/GenBank/DDBJ databases">
        <title>Marmoricola sp. 4Q3S-7 whole genome shotgun sequence.</title>
        <authorList>
            <person name="Li F."/>
        </authorList>
    </citation>
    <scope>NUCLEOTIDE SEQUENCE [LARGE SCALE GENOMIC DNA]</scope>
    <source>
        <strain evidence="6 7">4Q3S-7</strain>
    </source>
</reference>
<protein>
    <submittedName>
        <fullName evidence="6">Polysaccharide biosynthesis tyrosine autokinase</fullName>
        <ecNumber evidence="6">2.7.10.2</ecNumber>
    </submittedName>
</protein>
<dbReference type="PANTHER" id="PTHR32309">
    <property type="entry name" value="TYROSINE-PROTEIN KINASE"/>
    <property type="match status" value="1"/>
</dbReference>
<gene>
    <name evidence="6" type="ORF">D9V37_15915</name>
</gene>
<dbReference type="EC" id="2.7.10.2" evidence="6"/>
<dbReference type="InterPro" id="IPR002586">
    <property type="entry name" value="CobQ/CobB/MinD/ParA_Nub-bd_dom"/>
</dbReference>
<evidence type="ECO:0000313" key="7">
    <source>
        <dbReference type="Proteomes" id="UP000281708"/>
    </source>
</evidence>
<comment type="caution">
    <text evidence="6">The sequence shown here is derived from an EMBL/GenBank/DDBJ whole genome shotgun (WGS) entry which is preliminary data.</text>
</comment>
<dbReference type="Gene3D" id="3.40.50.300">
    <property type="entry name" value="P-loop containing nucleotide triphosphate hydrolases"/>
    <property type="match status" value="1"/>
</dbReference>
<organism evidence="6 7">
    <name type="scientific">Nocardioides mangrovicus</name>
    <dbReference type="NCBI Taxonomy" id="2478913"/>
    <lineage>
        <taxon>Bacteria</taxon>
        <taxon>Bacillati</taxon>
        <taxon>Actinomycetota</taxon>
        <taxon>Actinomycetes</taxon>
        <taxon>Propionibacteriales</taxon>
        <taxon>Nocardioidaceae</taxon>
        <taxon>Nocardioides</taxon>
    </lineage>
</organism>
<name>A0A3L8NYD3_9ACTN</name>
<evidence type="ECO:0000256" key="2">
    <source>
        <dbReference type="ARBA" id="ARBA00022840"/>
    </source>
</evidence>
<feature type="transmembrane region" description="Helical" evidence="4">
    <location>
        <begin position="184"/>
        <end position="203"/>
    </location>
</feature>
<dbReference type="SUPFAM" id="SSF52540">
    <property type="entry name" value="P-loop containing nucleoside triphosphate hydrolases"/>
    <property type="match status" value="1"/>
</dbReference>